<feature type="domain" description="C2H2-type" evidence="6">
    <location>
        <begin position="48"/>
        <end position="75"/>
    </location>
</feature>
<feature type="domain" description="C2H2-type" evidence="6">
    <location>
        <begin position="79"/>
        <end position="108"/>
    </location>
</feature>
<keyword evidence="4" id="KW-0862">Zinc</keyword>
<sequence length="417" mass="46388">MSPAIQYCLTPSPQFEEYIKYRLITSQSYSSSTMPRATSFKFIDQSARECKDCNIVFEYPHELRKHNQEHAHKPQGGYYRCTWFGCSYAGSDRSNYKTHCRTHTREKSQACPDCKFTAGSPSSLTRHRKKFHNYIPNAKTVSSYPSVSSVSTFQSVLDFSSCPSSSSIPSSKEVASSNFSSSSSLAEMNRSSSASYDLCNPEIPLNLDNLFSETDAFYGLGGTKPNWDAKAPVPPYPRTLSSAIDTEPVLRNVDDTLHFLFDSRADLGFSFGTVSEPQFAETAPTNLFPGAMGDMDLQSNVDDSTYYSQNWDQTRQSSPYNIGSGHTADFNPSIAGLISPEDLQIFAHQSNNYIEQATTANFPDSTAWFDPSMINSTSGFTDTTQFLPLESVLPSTSSFSIDSFFNFDEYHTSSFSL</sequence>
<keyword evidence="2" id="KW-0677">Repeat</keyword>
<dbReference type="InterPro" id="IPR050688">
    <property type="entry name" value="Zinc_finger/UBP_domain"/>
</dbReference>
<evidence type="ECO:0000313" key="7">
    <source>
        <dbReference type="EMBL" id="KAJ3836005.1"/>
    </source>
</evidence>
<dbReference type="GO" id="GO:0045944">
    <property type="term" value="P:positive regulation of transcription by RNA polymerase II"/>
    <property type="evidence" value="ECO:0007669"/>
    <property type="project" value="TreeGrafter"/>
</dbReference>
<accession>A0AA38P4H2</accession>
<dbReference type="GO" id="GO:0005634">
    <property type="term" value="C:nucleus"/>
    <property type="evidence" value="ECO:0007669"/>
    <property type="project" value="TreeGrafter"/>
</dbReference>
<evidence type="ECO:0000256" key="2">
    <source>
        <dbReference type="ARBA" id="ARBA00022737"/>
    </source>
</evidence>
<dbReference type="GO" id="GO:0008270">
    <property type="term" value="F:zinc ion binding"/>
    <property type="evidence" value="ECO:0007669"/>
    <property type="project" value="UniProtKB-KW"/>
</dbReference>
<name>A0AA38P4H2_9AGAR</name>
<protein>
    <recommendedName>
        <fullName evidence="6">C2H2-type domain-containing protein</fullName>
    </recommendedName>
</protein>
<dbReference type="PROSITE" id="PS00028">
    <property type="entry name" value="ZINC_FINGER_C2H2_1"/>
    <property type="match status" value="1"/>
</dbReference>
<keyword evidence="1" id="KW-0479">Metal-binding</keyword>
<dbReference type="PROSITE" id="PS50157">
    <property type="entry name" value="ZINC_FINGER_C2H2_2"/>
    <property type="match status" value="2"/>
</dbReference>
<comment type="caution">
    <text evidence="7">The sequence shown here is derived from an EMBL/GenBank/DDBJ whole genome shotgun (WGS) entry which is preliminary data.</text>
</comment>
<keyword evidence="8" id="KW-1185">Reference proteome</keyword>
<evidence type="ECO:0000259" key="6">
    <source>
        <dbReference type="PROSITE" id="PS50157"/>
    </source>
</evidence>
<evidence type="ECO:0000313" key="8">
    <source>
        <dbReference type="Proteomes" id="UP001163846"/>
    </source>
</evidence>
<dbReference type="PANTHER" id="PTHR24403:SF67">
    <property type="entry name" value="FI01116P-RELATED"/>
    <property type="match status" value="1"/>
</dbReference>
<dbReference type="Proteomes" id="UP001163846">
    <property type="component" value="Unassembled WGS sequence"/>
</dbReference>
<dbReference type="AlphaFoldDB" id="A0AA38P4H2"/>
<organism evidence="7 8">
    <name type="scientific">Lentinula raphanica</name>
    <dbReference type="NCBI Taxonomy" id="153919"/>
    <lineage>
        <taxon>Eukaryota</taxon>
        <taxon>Fungi</taxon>
        <taxon>Dikarya</taxon>
        <taxon>Basidiomycota</taxon>
        <taxon>Agaricomycotina</taxon>
        <taxon>Agaricomycetes</taxon>
        <taxon>Agaricomycetidae</taxon>
        <taxon>Agaricales</taxon>
        <taxon>Marasmiineae</taxon>
        <taxon>Omphalotaceae</taxon>
        <taxon>Lentinula</taxon>
    </lineage>
</organism>
<gene>
    <name evidence="7" type="ORF">F5878DRAFT_284975</name>
</gene>
<dbReference type="PANTHER" id="PTHR24403">
    <property type="entry name" value="ZINC FINGER PROTEIN"/>
    <property type="match status" value="1"/>
</dbReference>
<evidence type="ECO:0000256" key="3">
    <source>
        <dbReference type="ARBA" id="ARBA00022771"/>
    </source>
</evidence>
<dbReference type="Gene3D" id="3.30.160.60">
    <property type="entry name" value="Classic Zinc Finger"/>
    <property type="match status" value="1"/>
</dbReference>
<keyword evidence="3 5" id="KW-0863">Zinc-finger</keyword>
<evidence type="ECO:0000256" key="1">
    <source>
        <dbReference type="ARBA" id="ARBA00022723"/>
    </source>
</evidence>
<proteinExistence type="predicted"/>
<evidence type="ECO:0000256" key="4">
    <source>
        <dbReference type="ARBA" id="ARBA00022833"/>
    </source>
</evidence>
<reference evidence="7" key="1">
    <citation type="submission" date="2022-08" db="EMBL/GenBank/DDBJ databases">
        <authorList>
            <consortium name="DOE Joint Genome Institute"/>
            <person name="Min B."/>
            <person name="Riley R."/>
            <person name="Sierra-Patev S."/>
            <person name="Naranjo-Ortiz M."/>
            <person name="Looney B."/>
            <person name="Konkel Z."/>
            <person name="Slot J.C."/>
            <person name="Sakamoto Y."/>
            <person name="Steenwyk J.L."/>
            <person name="Rokas A."/>
            <person name="Carro J."/>
            <person name="Camarero S."/>
            <person name="Ferreira P."/>
            <person name="Molpeceres G."/>
            <person name="Ruiz-Duenas F.J."/>
            <person name="Serrano A."/>
            <person name="Henrissat B."/>
            <person name="Drula E."/>
            <person name="Hughes K.W."/>
            <person name="Mata J.L."/>
            <person name="Ishikawa N.K."/>
            <person name="Vargas-Isla R."/>
            <person name="Ushijima S."/>
            <person name="Smith C.A."/>
            <person name="Ahrendt S."/>
            <person name="Andreopoulos W."/>
            <person name="He G."/>
            <person name="Labutti K."/>
            <person name="Lipzen A."/>
            <person name="Ng V."/>
            <person name="Sandor L."/>
            <person name="Barry K."/>
            <person name="Martinez A.T."/>
            <person name="Xiao Y."/>
            <person name="Gibbons J.G."/>
            <person name="Terashima K."/>
            <person name="Hibbett D.S."/>
            <person name="Grigoriev I.V."/>
        </authorList>
    </citation>
    <scope>NUCLEOTIDE SEQUENCE</scope>
    <source>
        <strain evidence="7">TFB9207</strain>
    </source>
</reference>
<evidence type="ECO:0000256" key="5">
    <source>
        <dbReference type="PROSITE-ProRule" id="PRU00042"/>
    </source>
</evidence>
<dbReference type="SMART" id="SM00355">
    <property type="entry name" value="ZnF_C2H2"/>
    <property type="match status" value="3"/>
</dbReference>
<dbReference type="SUPFAM" id="SSF57667">
    <property type="entry name" value="beta-beta-alpha zinc fingers"/>
    <property type="match status" value="1"/>
</dbReference>
<dbReference type="InterPro" id="IPR036236">
    <property type="entry name" value="Znf_C2H2_sf"/>
</dbReference>
<dbReference type="EMBL" id="MU806357">
    <property type="protein sequence ID" value="KAJ3836005.1"/>
    <property type="molecule type" value="Genomic_DNA"/>
</dbReference>
<dbReference type="InterPro" id="IPR013087">
    <property type="entry name" value="Znf_C2H2_type"/>
</dbReference>
<dbReference type="Pfam" id="PF00096">
    <property type="entry name" value="zf-C2H2"/>
    <property type="match status" value="1"/>
</dbReference>